<dbReference type="PROSITE" id="PS52016">
    <property type="entry name" value="TONB_DEPENDENT_REC_3"/>
    <property type="match status" value="1"/>
</dbReference>
<keyword evidence="5 7" id="KW-0472">Membrane</keyword>
<dbReference type="SUPFAM" id="SSF56935">
    <property type="entry name" value="Porins"/>
    <property type="match status" value="1"/>
</dbReference>
<dbReference type="Pfam" id="PF13715">
    <property type="entry name" value="CarbopepD_reg_2"/>
    <property type="match status" value="1"/>
</dbReference>
<dbReference type="SUPFAM" id="SSF49464">
    <property type="entry name" value="Carboxypeptidase regulatory domain-like"/>
    <property type="match status" value="1"/>
</dbReference>
<dbReference type="Proteomes" id="UP000266441">
    <property type="component" value="Unassembled WGS sequence"/>
</dbReference>
<feature type="signal peptide" evidence="8">
    <location>
        <begin position="1"/>
        <end position="35"/>
    </location>
</feature>
<evidence type="ECO:0000256" key="1">
    <source>
        <dbReference type="ARBA" id="ARBA00004571"/>
    </source>
</evidence>
<dbReference type="Pfam" id="PF07715">
    <property type="entry name" value="Plug"/>
    <property type="match status" value="1"/>
</dbReference>
<dbReference type="Gene3D" id="2.40.170.20">
    <property type="entry name" value="TonB-dependent receptor, beta-barrel domain"/>
    <property type="match status" value="1"/>
</dbReference>
<dbReference type="InterPro" id="IPR039426">
    <property type="entry name" value="TonB-dep_rcpt-like"/>
</dbReference>
<sequence>MKKMNLLKKHAKRRCRIIAFFFFAFQLLWVNPSFTYASAPFNDTRQNPVTGVVTEENGTPLPGVSIIQKGTTNGTVTDADGKYTVEAPQGSTLVFSFIGFTTKEVTVNTEVINVVLEESVVNLDEVVAIGYGKLKSSQVSSSISKVSSEDITERAVARIDQAIQGKIAGVQVQEVSGSPGASLNVKVRGVGSINYSSNPLYVVDGFPISGDLNSINPGDIESIEVLKDAASAAIYGSRGSNGVILITTKGGTAGKNTIEIDAFYGLQERFSKIDVLNRDEYIEYAIEERINSYAYSGSDLSVPESERHNYKYAIDPLWRTNPESFPDNDWQDLIDRVAPVQSYSLSASGGNDKTRYFIASNFYDQNGIILNSFYKRYTARANVQTQLKDWVAMGMNLSVANSRRNDPDTDTNGGPISRSILMAPIVGVDQQTVAGGNYYYHAHFYLNPIAMAEEIVNETKRNDVMSNFYAEFIPVKNLVFKASVGANINSDKNQYFKPNNINRGNGSFGSVTNRLIQNYLSENTVTYDLSRDNWTLNLLGGFTYQEENYEYSYLKKSGFPDEEIQTLNAGTQLDSGTSTESKWSLISYLARANFSYRNKYVATASIRRDGCSRFGKDNRWGIFPSASLGWILSEESFMQSIKKEVSNLKLRASFGTVGNNNIGNYSAIALLSSANYIVGDMKEGGYQPASFGNKDLGWEMVSTADVGLDMGFLNNRINLTLDYYVANTRDLLLNVPVPQITGFNSALQNIGKVQNKGYEVELLTKNVVGTFKWTTAFNISHNKNEVKELGPDGSPIITNIYQEVKTITQIGGEIGEYYLYETDGIFKDQADVDANGALAYRNKKPQPGDLKYKDQTNDGEITEEDKIPMGNNQPDFIWGLTNTFSYKGIGLSIFMDGQTGNYLLNVAKGQNSQSRANVRGEWRDRWRSAENPGNGKVPRAVTTDNLTTPSDWFLEDASFWRIRNINLSYQVPQKVVNKLKGIGALKIYGSVENVYMYDHYNHMSQTATFSNSNTLQGMDFDSGYPLARTYRIGLNLKF</sequence>
<dbReference type="Gene3D" id="2.170.130.10">
    <property type="entry name" value="TonB-dependent receptor, plug domain"/>
    <property type="match status" value="1"/>
</dbReference>
<evidence type="ECO:0000256" key="7">
    <source>
        <dbReference type="PROSITE-ProRule" id="PRU01360"/>
    </source>
</evidence>
<keyword evidence="6 7" id="KW-0998">Cell outer membrane</keyword>
<name>A0A399CW52_9BACT</name>
<dbReference type="NCBIfam" id="TIGR04056">
    <property type="entry name" value="OMP_RagA_SusC"/>
    <property type="match status" value="1"/>
</dbReference>
<evidence type="ECO:0000256" key="2">
    <source>
        <dbReference type="ARBA" id="ARBA00022448"/>
    </source>
</evidence>
<reference evidence="10 11" key="1">
    <citation type="journal article" date="2015" name="Int. J. Syst. Evol. Microbiol.">
        <title>Mariniphaga sediminis sp. nov., isolated from coastal sediment.</title>
        <authorList>
            <person name="Wang F.Q."/>
            <person name="Shen Q.Y."/>
            <person name="Chen G.J."/>
            <person name="Du Z.J."/>
        </authorList>
    </citation>
    <scope>NUCLEOTIDE SEQUENCE [LARGE SCALE GENOMIC DNA]</scope>
    <source>
        <strain evidence="10 11">SY21</strain>
    </source>
</reference>
<comment type="subcellular location">
    <subcellularLocation>
        <location evidence="1 7">Cell outer membrane</location>
        <topology evidence="1 7">Multi-pass membrane protein</topology>
    </subcellularLocation>
</comment>
<dbReference type="GO" id="GO:0009279">
    <property type="term" value="C:cell outer membrane"/>
    <property type="evidence" value="ECO:0007669"/>
    <property type="project" value="UniProtKB-SubCell"/>
</dbReference>
<dbReference type="InterPro" id="IPR023997">
    <property type="entry name" value="TonB-dep_OMP_SusC/RagA_CS"/>
</dbReference>
<evidence type="ECO:0000256" key="8">
    <source>
        <dbReference type="SAM" id="SignalP"/>
    </source>
</evidence>
<comment type="similarity">
    <text evidence="7">Belongs to the TonB-dependent receptor family.</text>
</comment>
<feature type="chain" id="PRO_5017432724" evidence="8">
    <location>
        <begin position="36"/>
        <end position="1038"/>
    </location>
</feature>
<keyword evidence="2 7" id="KW-0813">Transport</keyword>
<dbReference type="EMBL" id="QWET01000020">
    <property type="protein sequence ID" value="RIH63453.1"/>
    <property type="molecule type" value="Genomic_DNA"/>
</dbReference>
<organism evidence="10 11">
    <name type="scientific">Mariniphaga sediminis</name>
    <dbReference type="NCBI Taxonomy" id="1628158"/>
    <lineage>
        <taxon>Bacteria</taxon>
        <taxon>Pseudomonadati</taxon>
        <taxon>Bacteroidota</taxon>
        <taxon>Bacteroidia</taxon>
        <taxon>Marinilabiliales</taxon>
        <taxon>Prolixibacteraceae</taxon>
        <taxon>Mariniphaga</taxon>
    </lineage>
</organism>
<gene>
    <name evidence="10" type="ORF">D1164_19425</name>
</gene>
<dbReference type="InterPro" id="IPR023996">
    <property type="entry name" value="TonB-dep_OMP_SusC/RagA"/>
</dbReference>
<evidence type="ECO:0000313" key="11">
    <source>
        <dbReference type="Proteomes" id="UP000266441"/>
    </source>
</evidence>
<dbReference type="FunFam" id="2.170.130.10:FF:000008">
    <property type="entry name" value="SusC/RagA family TonB-linked outer membrane protein"/>
    <property type="match status" value="1"/>
</dbReference>
<dbReference type="OrthoDB" id="9768177at2"/>
<keyword evidence="8" id="KW-0732">Signal</keyword>
<comment type="caution">
    <text evidence="10">The sequence shown here is derived from an EMBL/GenBank/DDBJ whole genome shotgun (WGS) entry which is preliminary data.</text>
</comment>
<evidence type="ECO:0000256" key="3">
    <source>
        <dbReference type="ARBA" id="ARBA00022452"/>
    </source>
</evidence>
<dbReference type="InterPro" id="IPR012910">
    <property type="entry name" value="Plug_dom"/>
</dbReference>
<evidence type="ECO:0000256" key="4">
    <source>
        <dbReference type="ARBA" id="ARBA00022692"/>
    </source>
</evidence>
<protein>
    <submittedName>
        <fullName evidence="10">TonB-dependent receptor</fullName>
    </submittedName>
</protein>
<dbReference type="Gene3D" id="2.60.40.1120">
    <property type="entry name" value="Carboxypeptidase-like, regulatory domain"/>
    <property type="match status" value="1"/>
</dbReference>
<dbReference type="AlphaFoldDB" id="A0A399CW52"/>
<keyword evidence="11" id="KW-1185">Reference proteome</keyword>
<dbReference type="InterPro" id="IPR037066">
    <property type="entry name" value="Plug_dom_sf"/>
</dbReference>
<evidence type="ECO:0000256" key="5">
    <source>
        <dbReference type="ARBA" id="ARBA00023136"/>
    </source>
</evidence>
<proteinExistence type="inferred from homology"/>
<dbReference type="InterPro" id="IPR008969">
    <property type="entry name" value="CarboxyPept-like_regulatory"/>
</dbReference>
<evidence type="ECO:0000256" key="6">
    <source>
        <dbReference type="ARBA" id="ARBA00023237"/>
    </source>
</evidence>
<keyword evidence="3 7" id="KW-1134">Transmembrane beta strand</keyword>
<dbReference type="NCBIfam" id="TIGR04057">
    <property type="entry name" value="SusC_RagA_signa"/>
    <property type="match status" value="1"/>
</dbReference>
<accession>A0A399CW52</accession>
<dbReference type="InterPro" id="IPR036942">
    <property type="entry name" value="Beta-barrel_TonB_sf"/>
</dbReference>
<keyword evidence="10" id="KW-0675">Receptor</keyword>
<feature type="domain" description="TonB-dependent receptor plug" evidence="9">
    <location>
        <begin position="137"/>
        <end position="243"/>
    </location>
</feature>
<evidence type="ECO:0000313" key="10">
    <source>
        <dbReference type="EMBL" id="RIH63453.1"/>
    </source>
</evidence>
<evidence type="ECO:0000259" key="9">
    <source>
        <dbReference type="Pfam" id="PF07715"/>
    </source>
</evidence>
<keyword evidence="4 7" id="KW-0812">Transmembrane</keyword>